<organism evidence="5 6">
    <name type="scientific">Rhodococcus koreensis</name>
    <dbReference type="NCBI Taxonomy" id="99653"/>
    <lineage>
        <taxon>Bacteria</taxon>
        <taxon>Bacillati</taxon>
        <taxon>Actinomycetota</taxon>
        <taxon>Actinomycetes</taxon>
        <taxon>Mycobacteriales</taxon>
        <taxon>Nocardiaceae</taxon>
        <taxon>Rhodococcus</taxon>
    </lineage>
</organism>
<feature type="domain" description="Purine catabolism PurC-like" evidence="2">
    <location>
        <begin position="8"/>
        <end position="128"/>
    </location>
</feature>
<dbReference type="PANTHER" id="PTHR33744:SF1">
    <property type="entry name" value="DNA-BINDING TRANSCRIPTIONAL ACTIVATOR ADER"/>
    <property type="match status" value="1"/>
</dbReference>
<gene>
    <name evidence="5" type="ORF">SAMN04490239_0656</name>
</gene>
<evidence type="ECO:0000259" key="2">
    <source>
        <dbReference type="Pfam" id="PF07905"/>
    </source>
</evidence>
<dbReference type="Gene3D" id="1.10.10.2840">
    <property type="entry name" value="PucR C-terminal helix-turn-helix domain"/>
    <property type="match status" value="1"/>
</dbReference>
<dbReference type="Pfam" id="PF13556">
    <property type="entry name" value="HTH_30"/>
    <property type="match status" value="1"/>
</dbReference>
<dbReference type="EMBL" id="FNSV01000004">
    <property type="protein sequence ID" value="SEB33141.1"/>
    <property type="molecule type" value="Genomic_DNA"/>
</dbReference>
<accession>A0A1H4IGC3</accession>
<name>A0A1H4IGC3_9NOCA</name>
<evidence type="ECO:0000256" key="1">
    <source>
        <dbReference type="ARBA" id="ARBA00006754"/>
    </source>
</evidence>
<dbReference type="InterPro" id="IPR025736">
    <property type="entry name" value="PucR_C-HTH_dom"/>
</dbReference>
<dbReference type="PANTHER" id="PTHR33744">
    <property type="entry name" value="CARBOHYDRATE DIACID REGULATOR"/>
    <property type="match status" value="1"/>
</dbReference>
<evidence type="ECO:0000259" key="3">
    <source>
        <dbReference type="Pfam" id="PF13556"/>
    </source>
</evidence>
<keyword evidence="6" id="KW-1185">Reference proteome</keyword>
<reference evidence="6" key="1">
    <citation type="submission" date="2016-10" db="EMBL/GenBank/DDBJ databases">
        <authorList>
            <person name="Varghese N."/>
            <person name="Submissions S."/>
        </authorList>
    </citation>
    <scope>NUCLEOTIDE SEQUENCE [LARGE SCALE GENOMIC DNA]</scope>
    <source>
        <strain evidence="6">DSM 44498</strain>
    </source>
</reference>
<dbReference type="Pfam" id="PF07905">
    <property type="entry name" value="PucR"/>
    <property type="match status" value="1"/>
</dbReference>
<dbReference type="InterPro" id="IPR041522">
    <property type="entry name" value="CdaR_GGDEF"/>
</dbReference>
<comment type="similarity">
    <text evidence="1">Belongs to the CdaR family.</text>
</comment>
<dbReference type="InterPro" id="IPR042070">
    <property type="entry name" value="PucR_C-HTH_sf"/>
</dbReference>
<proteinExistence type="inferred from homology"/>
<evidence type="ECO:0000259" key="4">
    <source>
        <dbReference type="Pfam" id="PF17853"/>
    </source>
</evidence>
<dbReference type="InterPro" id="IPR051448">
    <property type="entry name" value="CdaR-like_regulators"/>
</dbReference>
<dbReference type="AlphaFoldDB" id="A0A1H4IGC3"/>
<dbReference type="Proteomes" id="UP000183561">
    <property type="component" value="Unassembled WGS sequence"/>
</dbReference>
<feature type="domain" description="PucR C-terminal helix-turn-helix" evidence="3">
    <location>
        <begin position="464"/>
        <end position="520"/>
    </location>
</feature>
<dbReference type="Pfam" id="PF17853">
    <property type="entry name" value="GGDEF_2"/>
    <property type="match status" value="1"/>
</dbReference>
<sequence>MLPTIEQIITMPVVQSGRPEIAAGKRHVRRTVRWVHVSELADIAQMLQGGELILTTGIALADTEGELREYVTALATAGASGLIIELGRRFTTPPTSLIRACTRQQLPLIVLHRPVEFVRLTEAVHTQILHEQMTALQLSERAHASFTALSVEGASVTDIVREAAHMVGAPVVFEDLMRRVQAYEPAGQPVDILLQRWEVRSRAAQSRARTAVCGPEEWAVTSVEANGDVFGRLIMLPAHRATPEETMILERAATALTLNRVLERDRTAIEIHAQRSILTDLIEGRYRSESEIHSRAASVGISLGSRQLVAVVVDGLAHPGDGATGDRLQAVARALEATGIVGLLNMLSNGTVGILIPLDTAGQAPATVTRLATQLRRLSPQKPPVIGMAEPITGLDAVRGAFSEALHITAAARAHPEDKLYFQLPDIRLRGLIYTFADDPRLQAFVERTLSPLLEFDARHRTDLTTVLRVYLEYRANKTEAARAARLSRQSFYERLATIERILEADLGSGEVCTSLHAALMGWESREHPDR</sequence>
<feature type="domain" description="CdaR GGDEF-like" evidence="4">
    <location>
        <begin position="284"/>
        <end position="407"/>
    </location>
</feature>
<protein>
    <submittedName>
        <fullName evidence="5">Transcriptional regulator, CdaR family</fullName>
    </submittedName>
</protein>
<evidence type="ECO:0000313" key="5">
    <source>
        <dbReference type="EMBL" id="SEB33141.1"/>
    </source>
</evidence>
<dbReference type="InterPro" id="IPR012914">
    <property type="entry name" value="PucR_dom"/>
</dbReference>
<evidence type="ECO:0000313" key="6">
    <source>
        <dbReference type="Proteomes" id="UP000183561"/>
    </source>
</evidence>